<reference evidence="2 3" key="1">
    <citation type="submission" date="2017-07" db="EMBL/GenBank/DDBJ databases">
        <title>Genome sequence of the Sordaria macrospora wild type strain R19027.</title>
        <authorList>
            <person name="Nowrousian M."/>
            <person name="Teichert I."/>
            <person name="Kueck U."/>
        </authorList>
    </citation>
    <scope>NUCLEOTIDE SEQUENCE [LARGE SCALE GENOMIC DNA]</scope>
    <source>
        <strain evidence="2 3">R19027</strain>
        <tissue evidence="2">Mycelium</tissue>
    </source>
</reference>
<gene>
    <name evidence="2" type="ORF">SMACR_05104</name>
</gene>
<dbReference type="Proteomes" id="UP000433876">
    <property type="component" value="Unassembled WGS sequence"/>
</dbReference>
<evidence type="ECO:0000256" key="1">
    <source>
        <dbReference type="SAM" id="MobiDB-lite"/>
    </source>
</evidence>
<accession>A0A8S8ZET0</accession>
<sequence length="95" mass="10464">MPVWRTVPKLVPFRLAGITPPEIIKRETARAAAGLHTLPAHRPLTQRLRTPILNSSSRHNLASSESLQPPQVQHGLPVSLPPGSPDFLQNERQVS</sequence>
<comment type="caution">
    <text evidence="2">The sequence shown here is derived from an EMBL/GenBank/DDBJ whole genome shotgun (WGS) entry which is preliminary data.</text>
</comment>
<evidence type="ECO:0000313" key="2">
    <source>
        <dbReference type="EMBL" id="KAA8619424.1"/>
    </source>
</evidence>
<proteinExistence type="predicted"/>
<feature type="region of interest" description="Disordered" evidence="1">
    <location>
        <begin position="55"/>
        <end position="95"/>
    </location>
</feature>
<dbReference type="AlphaFoldDB" id="A0A8S8ZET0"/>
<organism evidence="2 3">
    <name type="scientific">Sordaria macrospora</name>
    <dbReference type="NCBI Taxonomy" id="5147"/>
    <lineage>
        <taxon>Eukaryota</taxon>
        <taxon>Fungi</taxon>
        <taxon>Dikarya</taxon>
        <taxon>Ascomycota</taxon>
        <taxon>Pezizomycotina</taxon>
        <taxon>Sordariomycetes</taxon>
        <taxon>Sordariomycetidae</taxon>
        <taxon>Sordariales</taxon>
        <taxon>Sordariaceae</taxon>
        <taxon>Sordaria</taxon>
    </lineage>
</organism>
<name>A0A8S8ZET0_SORMA</name>
<protein>
    <submittedName>
        <fullName evidence="2">Uncharacterized protein</fullName>
    </submittedName>
</protein>
<evidence type="ECO:0000313" key="3">
    <source>
        <dbReference type="Proteomes" id="UP000433876"/>
    </source>
</evidence>
<dbReference type="EMBL" id="NMPR01000455">
    <property type="protein sequence ID" value="KAA8619424.1"/>
    <property type="molecule type" value="Genomic_DNA"/>
</dbReference>
<dbReference type="VEuPathDB" id="FungiDB:SMAC_05104"/>
<feature type="compositionally biased region" description="Polar residues" evidence="1">
    <location>
        <begin position="55"/>
        <end position="71"/>
    </location>
</feature>